<gene>
    <name evidence="5 8" type="primary">hutG</name>
    <name evidence="8" type="ORF">Q2T41_11910</name>
</gene>
<evidence type="ECO:0000313" key="8">
    <source>
        <dbReference type="EMBL" id="MDO1513362.1"/>
    </source>
</evidence>
<protein>
    <recommendedName>
        <fullName evidence="5 6">Formimidoylglutamase</fullName>
        <ecNumber evidence="5 6">3.5.3.8</ecNumber>
    </recommendedName>
    <alternativeName>
        <fullName evidence="5">Formiminoglutamase</fullName>
    </alternativeName>
    <alternativeName>
        <fullName evidence="5">Formiminoglutamate hydrolase</fullName>
    </alternativeName>
</protein>
<dbReference type="RefSeq" id="WP_304436279.1">
    <property type="nucleotide sequence ID" value="NZ_JAUKUC010000001.1"/>
</dbReference>
<feature type="binding site" evidence="5">
    <location>
        <position position="247"/>
    </location>
    <ligand>
        <name>Mn(2+)</name>
        <dbReference type="ChEBI" id="CHEBI:29035"/>
        <label>1</label>
    </ligand>
</feature>
<comment type="pathway">
    <text evidence="5">Amino-acid degradation; L-histidine degradation into L-glutamate; L-glutamate from N-formimidoyl-L-glutamate (hydrolase route): step 1/1.</text>
</comment>
<feature type="binding site" evidence="5">
    <location>
        <position position="155"/>
    </location>
    <ligand>
        <name>Mn(2+)</name>
        <dbReference type="ChEBI" id="CHEBI:29035"/>
        <label>1</label>
    </ligand>
</feature>
<evidence type="ECO:0000256" key="1">
    <source>
        <dbReference type="ARBA" id="ARBA00022723"/>
    </source>
</evidence>
<dbReference type="Pfam" id="PF00491">
    <property type="entry name" value="Arginase"/>
    <property type="match status" value="1"/>
</dbReference>
<dbReference type="InterPro" id="IPR006035">
    <property type="entry name" value="Ureohydrolase"/>
</dbReference>
<reference evidence="8" key="2">
    <citation type="submission" date="2023-06" db="EMBL/GenBank/DDBJ databases">
        <authorList>
            <person name="Lucena T."/>
            <person name="Sun Q."/>
        </authorList>
    </citation>
    <scope>NUCLEOTIDE SEQUENCE</scope>
    <source>
        <strain evidence="8">CECT 8869</strain>
    </source>
</reference>
<dbReference type="PIRSF" id="PIRSF036979">
    <property type="entry name" value="Arginase"/>
    <property type="match status" value="1"/>
</dbReference>
<dbReference type="SUPFAM" id="SSF52768">
    <property type="entry name" value="Arginase/deacetylase"/>
    <property type="match status" value="1"/>
</dbReference>
<evidence type="ECO:0000256" key="4">
    <source>
        <dbReference type="ARBA" id="ARBA00023211"/>
    </source>
</evidence>
<dbReference type="GO" id="GO:0050415">
    <property type="term" value="F:formimidoylglutamase activity"/>
    <property type="evidence" value="ECO:0007669"/>
    <property type="project" value="UniProtKB-EC"/>
</dbReference>
<feature type="binding site" evidence="5">
    <location>
        <position position="129"/>
    </location>
    <ligand>
        <name>Mn(2+)</name>
        <dbReference type="ChEBI" id="CHEBI:29035"/>
        <label>1</label>
    </ligand>
</feature>
<keyword evidence="9" id="KW-1185">Reference proteome</keyword>
<evidence type="ECO:0000256" key="6">
    <source>
        <dbReference type="NCBIfam" id="TIGR01227"/>
    </source>
</evidence>
<dbReference type="PANTHER" id="PTHR11358">
    <property type="entry name" value="ARGINASE/AGMATINASE"/>
    <property type="match status" value="1"/>
</dbReference>
<comment type="similarity">
    <text evidence="5 7">Belongs to the arginase family.</text>
</comment>
<comment type="cofactor">
    <cofactor evidence="5">
        <name>Mn(2+)</name>
        <dbReference type="ChEBI" id="CHEBI:29035"/>
    </cofactor>
    <text evidence="5">Binds 2 manganese ions per subunit.</text>
</comment>
<name>A0ABT8RSG8_9FLAO</name>
<feature type="binding site" evidence="5">
    <location>
        <position position="159"/>
    </location>
    <ligand>
        <name>Mn(2+)</name>
        <dbReference type="ChEBI" id="CHEBI:29035"/>
        <label>1</label>
    </ligand>
</feature>
<dbReference type="HAMAP" id="MF_00737">
    <property type="entry name" value="Formimidoylglutam"/>
    <property type="match status" value="1"/>
</dbReference>
<evidence type="ECO:0000256" key="3">
    <source>
        <dbReference type="ARBA" id="ARBA00022808"/>
    </source>
</evidence>
<evidence type="ECO:0000256" key="5">
    <source>
        <dbReference type="HAMAP-Rule" id="MF_00737"/>
    </source>
</evidence>
<dbReference type="InterPro" id="IPR023696">
    <property type="entry name" value="Ureohydrolase_dom_sf"/>
</dbReference>
<feature type="binding site" evidence="5">
    <location>
        <position position="247"/>
    </location>
    <ligand>
        <name>Mn(2+)</name>
        <dbReference type="ChEBI" id="CHEBI:29035"/>
        <label>2</label>
    </ligand>
</feature>
<dbReference type="Proteomes" id="UP001168579">
    <property type="component" value="Unassembled WGS sequence"/>
</dbReference>
<feature type="binding site" evidence="5">
    <location>
        <position position="157"/>
    </location>
    <ligand>
        <name>Mn(2+)</name>
        <dbReference type="ChEBI" id="CHEBI:29035"/>
        <label>2</label>
    </ligand>
</feature>
<dbReference type="EMBL" id="JAUKUC010000001">
    <property type="protein sequence ID" value="MDO1513362.1"/>
    <property type="molecule type" value="Genomic_DNA"/>
</dbReference>
<proteinExistence type="inferred from homology"/>
<evidence type="ECO:0000256" key="7">
    <source>
        <dbReference type="PROSITE-ProRule" id="PRU00742"/>
    </source>
</evidence>
<evidence type="ECO:0000313" key="9">
    <source>
        <dbReference type="Proteomes" id="UP001168579"/>
    </source>
</evidence>
<keyword evidence="2 5" id="KW-0378">Hydrolase</keyword>
<dbReference type="PROSITE" id="PS51409">
    <property type="entry name" value="ARGINASE_2"/>
    <property type="match status" value="1"/>
</dbReference>
<evidence type="ECO:0000256" key="2">
    <source>
        <dbReference type="ARBA" id="ARBA00022801"/>
    </source>
</evidence>
<keyword evidence="4 5" id="KW-0464">Manganese</keyword>
<dbReference type="EC" id="3.5.3.8" evidence="5 6"/>
<accession>A0ABT8RSG8</accession>
<organism evidence="8 9">
    <name type="scientific">Maribacter confluentis</name>
    <dbReference type="NCBI Taxonomy" id="1656093"/>
    <lineage>
        <taxon>Bacteria</taxon>
        <taxon>Pseudomonadati</taxon>
        <taxon>Bacteroidota</taxon>
        <taxon>Flavobacteriia</taxon>
        <taxon>Flavobacteriales</taxon>
        <taxon>Flavobacteriaceae</taxon>
        <taxon>Maribacter</taxon>
    </lineage>
</organism>
<dbReference type="Gene3D" id="3.40.800.10">
    <property type="entry name" value="Ureohydrolase domain"/>
    <property type="match status" value="1"/>
</dbReference>
<feature type="binding site" evidence="5">
    <location>
        <position position="155"/>
    </location>
    <ligand>
        <name>Mn(2+)</name>
        <dbReference type="ChEBI" id="CHEBI:29035"/>
        <label>2</label>
    </ligand>
</feature>
<dbReference type="InterPro" id="IPR005923">
    <property type="entry name" value="HutG"/>
</dbReference>
<sequence length="319" mass="36018">MSNYKLPKKENWIGRSSGHQLYLNEKVELSNITSKFPFNSHKTFALLGYSSDEGVRRNQGRVGAKFGPDSIRKQLGKMPNHLTQETKLLDFGNLECNGQELENLQKQLSNTVKMFLDKNTIPIILGGSHDLAYGHYHGLLQHLPKNKTIGIINFDAHFDLRPNTDGNNSGTPFYQLAMEHRVQGTPFKYLALGVRKDANTKDLYDFAEANQAFYLQRKYFCMTHAEHVELRLIQFIEDVDYLYTTIDLDGFSSAYAPGVSAASPMGFSPDIVLKSLKLIIESEKLMALDVVELNPNYDIDDQTAKLAASLIHYAIHKLA</sequence>
<dbReference type="PANTHER" id="PTHR11358:SF35">
    <property type="entry name" value="FORMIMIDOYLGLUTAMASE"/>
    <property type="match status" value="1"/>
</dbReference>
<feature type="binding site" evidence="5">
    <location>
        <position position="249"/>
    </location>
    <ligand>
        <name>Mn(2+)</name>
        <dbReference type="ChEBI" id="CHEBI:29035"/>
        <label>2</label>
    </ligand>
</feature>
<reference evidence="8" key="1">
    <citation type="journal article" date="2014" name="Int. J. Syst. Evol. Microbiol.">
        <title>Complete genome of a new Firmicutes species belonging to the dominant human colonic microbiota ('Ruminococcus bicirculans') reveals two chromosomes and a selective capacity to utilize plant glucans.</title>
        <authorList>
            <consortium name="NISC Comparative Sequencing Program"/>
            <person name="Wegmann U."/>
            <person name="Louis P."/>
            <person name="Goesmann A."/>
            <person name="Henrissat B."/>
            <person name="Duncan S.H."/>
            <person name="Flint H.J."/>
        </authorList>
    </citation>
    <scope>NUCLEOTIDE SEQUENCE</scope>
    <source>
        <strain evidence="8">CECT 8869</strain>
    </source>
</reference>
<dbReference type="NCBIfam" id="TIGR01227">
    <property type="entry name" value="hutG"/>
    <property type="match status" value="1"/>
</dbReference>
<comment type="catalytic activity">
    <reaction evidence="5">
        <text>N-formimidoyl-L-glutamate + H2O = formamide + L-glutamate</text>
        <dbReference type="Rhea" id="RHEA:22492"/>
        <dbReference type="ChEBI" id="CHEBI:15377"/>
        <dbReference type="ChEBI" id="CHEBI:16397"/>
        <dbReference type="ChEBI" id="CHEBI:29985"/>
        <dbReference type="ChEBI" id="CHEBI:58928"/>
        <dbReference type="EC" id="3.5.3.8"/>
    </reaction>
</comment>
<keyword evidence="3 5" id="KW-0369">Histidine metabolism</keyword>
<comment type="caution">
    <text evidence="8">The sequence shown here is derived from an EMBL/GenBank/DDBJ whole genome shotgun (WGS) entry which is preliminary data.</text>
</comment>
<keyword evidence="1 5" id="KW-0479">Metal-binding</keyword>
<dbReference type="CDD" id="cd09988">
    <property type="entry name" value="Formimidoylglutamase"/>
    <property type="match status" value="1"/>
</dbReference>
<comment type="function">
    <text evidence="5">Catalyzes the conversion of N-formimidoyl-L-glutamate to L-glutamate and formamide.</text>
</comment>